<organism evidence="2 3">
    <name type="scientific">Trichoderma asperellum (strain ATCC 204424 / CBS 433.97 / NBRC 101777)</name>
    <dbReference type="NCBI Taxonomy" id="1042311"/>
    <lineage>
        <taxon>Eukaryota</taxon>
        <taxon>Fungi</taxon>
        <taxon>Dikarya</taxon>
        <taxon>Ascomycota</taxon>
        <taxon>Pezizomycotina</taxon>
        <taxon>Sordariomycetes</taxon>
        <taxon>Hypocreomycetidae</taxon>
        <taxon>Hypocreales</taxon>
        <taxon>Hypocreaceae</taxon>
        <taxon>Trichoderma</taxon>
    </lineage>
</organism>
<feature type="region of interest" description="Disordered" evidence="1">
    <location>
        <begin position="220"/>
        <end position="239"/>
    </location>
</feature>
<feature type="region of interest" description="Disordered" evidence="1">
    <location>
        <begin position="182"/>
        <end position="209"/>
    </location>
</feature>
<evidence type="ECO:0000256" key="1">
    <source>
        <dbReference type="SAM" id="MobiDB-lite"/>
    </source>
</evidence>
<sequence>MQRIAEDLEGRDDGKAKEAPKSKLQTRRGLSVLAQVLKLLRWCWYRVLREWAGIGYRVPVHPASSHALMGQSCKALRAVHALWTGLAAAWHQSAGRGDVPLDSAAGSSYKRILYTAALCLLSGQAPPPSLAGTGTLTNADGRAPVHDIYSQKLKTSVQTGRAPELAQSVVPGKPKLFCTVSDTAPNQASLPSNTAKLGGKSTQDPPMGSAARCAVHTVDAATGPRRQHSVASAAPDGWR</sequence>
<dbReference type="AlphaFoldDB" id="A0A2T3Z2S7"/>
<reference evidence="2 3" key="1">
    <citation type="submission" date="2016-07" db="EMBL/GenBank/DDBJ databases">
        <title>Multiple horizontal gene transfer events from other fungi enriched the ability of initially mycotrophic Trichoderma (Ascomycota) to feed on dead plant biomass.</title>
        <authorList>
            <consortium name="DOE Joint Genome Institute"/>
            <person name="Aerts A."/>
            <person name="Atanasova L."/>
            <person name="Chenthamara K."/>
            <person name="Zhang J."/>
            <person name="Grujic M."/>
            <person name="Henrissat B."/>
            <person name="Kuo A."/>
            <person name="Salamov A."/>
            <person name="Lipzen A."/>
            <person name="Labutti K."/>
            <person name="Barry K."/>
            <person name="Miao Y."/>
            <person name="Rahimi M.J."/>
            <person name="Shen Q."/>
            <person name="Grigoriev I.V."/>
            <person name="Kubicek C.P."/>
            <person name="Druzhinina I.S."/>
        </authorList>
    </citation>
    <scope>NUCLEOTIDE SEQUENCE [LARGE SCALE GENOMIC DNA]</scope>
    <source>
        <strain evidence="2 3">CBS 433.97</strain>
    </source>
</reference>
<name>A0A2T3Z2S7_TRIA4</name>
<evidence type="ECO:0000313" key="2">
    <source>
        <dbReference type="EMBL" id="PTB39114.1"/>
    </source>
</evidence>
<protein>
    <submittedName>
        <fullName evidence="2">Uncharacterized protein</fullName>
    </submittedName>
</protein>
<accession>A0A2T3Z2S7</accession>
<feature type="region of interest" description="Disordered" evidence="1">
    <location>
        <begin position="1"/>
        <end position="22"/>
    </location>
</feature>
<dbReference type="Proteomes" id="UP000240493">
    <property type="component" value="Unassembled WGS sequence"/>
</dbReference>
<feature type="compositionally biased region" description="Basic and acidic residues" evidence="1">
    <location>
        <begin position="1"/>
        <end position="21"/>
    </location>
</feature>
<gene>
    <name evidence="2" type="ORF">M441DRAFT_48312</name>
</gene>
<feature type="compositionally biased region" description="Polar residues" evidence="1">
    <location>
        <begin position="182"/>
        <end position="204"/>
    </location>
</feature>
<dbReference type="EMBL" id="KZ679264">
    <property type="protein sequence ID" value="PTB39114.1"/>
    <property type="molecule type" value="Genomic_DNA"/>
</dbReference>
<evidence type="ECO:0000313" key="3">
    <source>
        <dbReference type="Proteomes" id="UP000240493"/>
    </source>
</evidence>
<proteinExistence type="predicted"/>
<keyword evidence="3" id="KW-1185">Reference proteome</keyword>